<feature type="compositionally biased region" description="Basic and acidic residues" evidence="1">
    <location>
        <begin position="95"/>
        <end position="116"/>
    </location>
</feature>
<evidence type="ECO:0000313" key="2">
    <source>
        <dbReference type="EMBL" id="KAJ1138351.1"/>
    </source>
</evidence>
<gene>
    <name evidence="2" type="ORF">NDU88_004738</name>
</gene>
<protein>
    <submittedName>
        <fullName evidence="2">Uncharacterized protein</fullName>
    </submittedName>
</protein>
<keyword evidence="3" id="KW-1185">Reference proteome</keyword>
<evidence type="ECO:0000256" key="1">
    <source>
        <dbReference type="SAM" id="MobiDB-lite"/>
    </source>
</evidence>
<proteinExistence type="predicted"/>
<feature type="compositionally biased region" description="Basic and acidic residues" evidence="1">
    <location>
        <begin position="8"/>
        <end position="21"/>
    </location>
</feature>
<dbReference type="PROSITE" id="PS51257">
    <property type="entry name" value="PROKAR_LIPOPROTEIN"/>
    <property type="match status" value="1"/>
</dbReference>
<sequence>MGLRRAGSHTDRMWDERRESNRGTVHQALLLACFCGQLRQTPWGVLVPKKHSTDTKQQLLRKRPARASGTAGVRSRPRRGPSTDSGCPAPGGTRDLTDGRRPRPRVEPREKSHWDKLQASTAGENTPRWRAGLSLWGGPGARRLRSRLRYGCVGAGNPPGLPSEEAAVCTPSPGTHNRSNRGCCPGALGHRQQDSLYPRRLQLNISHPVGGRVTRSLPTLISTAH</sequence>
<accession>A0AAV7QCU7</accession>
<reference evidence="2" key="1">
    <citation type="journal article" date="2022" name="bioRxiv">
        <title>Sequencing and chromosome-scale assembly of the giantPleurodeles waltlgenome.</title>
        <authorList>
            <person name="Brown T."/>
            <person name="Elewa A."/>
            <person name="Iarovenko S."/>
            <person name="Subramanian E."/>
            <person name="Araus A.J."/>
            <person name="Petzold A."/>
            <person name="Susuki M."/>
            <person name="Suzuki K.-i.T."/>
            <person name="Hayashi T."/>
            <person name="Toyoda A."/>
            <person name="Oliveira C."/>
            <person name="Osipova E."/>
            <person name="Leigh N.D."/>
            <person name="Simon A."/>
            <person name="Yun M.H."/>
        </authorList>
    </citation>
    <scope>NUCLEOTIDE SEQUENCE</scope>
    <source>
        <strain evidence="2">20211129_DDA</strain>
        <tissue evidence="2">Liver</tissue>
    </source>
</reference>
<name>A0AAV7QCU7_PLEWA</name>
<evidence type="ECO:0000313" key="3">
    <source>
        <dbReference type="Proteomes" id="UP001066276"/>
    </source>
</evidence>
<comment type="caution">
    <text evidence="2">The sequence shown here is derived from an EMBL/GenBank/DDBJ whole genome shotgun (WGS) entry which is preliminary data.</text>
</comment>
<dbReference type="EMBL" id="JANPWB010000010">
    <property type="protein sequence ID" value="KAJ1138351.1"/>
    <property type="molecule type" value="Genomic_DNA"/>
</dbReference>
<organism evidence="2 3">
    <name type="scientific">Pleurodeles waltl</name>
    <name type="common">Iberian ribbed newt</name>
    <dbReference type="NCBI Taxonomy" id="8319"/>
    <lineage>
        <taxon>Eukaryota</taxon>
        <taxon>Metazoa</taxon>
        <taxon>Chordata</taxon>
        <taxon>Craniata</taxon>
        <taxon>Vertebrata</taxon>
        <taxon>Euteleostomi</taxon>
        <taxon>Amphibia</taxon>
        <taxon>Batrachia</taxon>
        <taxon>Caudata</taxon>
        <taxon>Salamandroidea</taxon>
        <taxon>Salamandridae</taxon>
        <taxon>Pleurodelinae</taxon>
        <taxon>Pleurodeles</taxon>
    </lineage>
</organism>
<dbReference type="AlphaFoldDB" id="A0AAV7QCU7"/>
<feature type="region of interest" description="Disordered" evidence="1">
    <location>
        <begin position="1"/>
        <end position="21"/>
    </location>
</feature>
<dbReference type="Proteomes" id="UP001066276">
    <property type="component" value="Chromosome 6"/>
</dbReference>
<feature type="region of interest" description="Disordered" evidence="1">
    <location>
        <begin position="49"/>
        <end position="126"/>
    </location>
</feature>